<sequence>MLNQPQGSHDQYIVGALKFRNRTTISGTNLLILKSFFEKQHFITASQKEELAKRTGMTQRTIKNWFKNQRQLLKKKQDPLNSDHLPTREHNIPPQSESLAKLEEFIISTTDHLPHQRPFTIAPPLPPQNLPTTIENIPVTLHLLQPPQNQPQNQPKTSKDDNGRVLGTLRGRIRTTISDKNLLLLKSVFDKQRFITGSQKEELKFDQYKIPVLNDGAGLISPTSTGVLAKLLDFTTAHKQFLKPETSAQQPTQPVPQIQSPPPSQGHSQQPQNQPQPELQTQSQQPDQSRQSSNQFPPKDDPFAFLNVRNRTSISKNQAVILKTYFEKNQFVDNALKEHLEKVTGLPGRVIKIWFQNRRRENKNKIKYGNP</sequence>
<dbReference type="OrthoDB" id="9990008at2759"/>
<evidence type="ECO:0000256" key="4">
    <source>
        <dbReference type="ARBA" id="ARBA00023242"/>
    </source>
</evidence>
<name>A0A9P0CVV4_9CUCU</name>
<dbReference type="InterPro" id="IPR009057">
    <property type="entry name" value="Homeodomain-like_sf"/>
</dbReference>
<feature type="compositionally biased region" description="Low complexity" evidence="7">
    <location>
        <begin position="265"/>
        <end position="295"/>
    </location>
</feature>
<keyword evidence="2 5" id="KW-0238">DNA-binding</keyword>
<evidence type="ECO:0000256" key="5">
    <source>
        <dbReference type="PROSITE-ProRule" id="PRU00108"/>
    </source>
</evidence>
<dbReference type="InterPro" id="IPR017970">
    <property type="entry name" value="Homeobox_CS"/>
</dbReference>
<dbReference type="PANTHER" id="PTHR46123">
    <property type="entry name" value="MIX-TYPE HOMEOBOX GENE 1-RELATED"/>
    <property type="match status" value="1"/>
</dbReference>
<feature type="DNA-binding region" description="Homeobox" evidence="5">
    <location>
        <begin position="307"/>
        <end position="366"/>
    </location>
</feature>
<dbReference type="Proteomes" id="UP001153636">
    <property type="component" value="Chromosome 2"/>
</dbReference>
<reference evidence="9" key="1">
    <citation type="submission" date="2022-01" db="EMBL/GenBank/DDBJ databases">
        <authorList>
            <person name="King R."/>
        </authorList>
    </citation>
    <scope>NUCLEOTIDE SEQUENCE</scope>
</reference>
<feature type="domain" description="Homeobox" evidence="8">
    <location>
        <begin position="16"/>
        <end position="76"/>
    </location>
</feature>
<dbReference type="CDD" id="cd00086">
    <property type="entry name" value="homeodomain"/>
    <property type="match status" value="2"/>
</dbReference>
<dbReference type="SUPFAM" id="SSF46689">
    <property type="entry name" value="Homeodomain-like"/>
    <property type="match status" value="2"/>
</dbReference>
<dbReference type="InterPro" id="IPR001356">
    <property type="entry name" value="HD"/>
</dbReference>
<comment type="subcellular location">
    <subcellularLocation>
        <location evidence="1 5 6">Nucleus</location>
    </subcellularLocation>
</comment>
<dbReference type="EMBL" id="OV651814">
    <property type="protein sequence ID" value="CAH1105894.1"/>
    <property type="molecule type" value="Genomic_DNA"/>
</dbReference>
<dbReference type="Gene3D" id="1.10.10.60">
    <property type="entry name" value="Homeodomain-like"/>
    <property type="match status" value="2"/>
</dbReference>
<dbReference type="SMART" id="SM00389">
    <property type="entry name" value="HOX"/>
    <property type="match status" value="2"/>
</dbReference>
<evidence type="ECO:0000256" key="2">
    <source>
        <dbReference type="ARBA" id="ARBA00023125"/>
    </source>
</evidence>
<dbReference type="GO" id="GO:0005634">
    <property type="term" value="C:nucleus"/>
    <property type="evidence" value="ECO:0007669"/>
    <property type="project" value="UniProtKB-SubCell"/>
</dbReference>
<evidence type="ECO:0000256" key="6">
    <source>
        <dbReference type="RuleBase" id="RU000682"/>
    </source>
</evidence>
<keyword evidence="4 5" id="KW-0539">Nucleus</keyword>
<evidence type="ECO:0000256" key="3">
    <source>
        <dbReference type="ARBA" id="ARBA00023155"/>
    </source>
</evidence>
<accession>A0A9P0CVV4</accession>
<dbReference type="PANTHER" id="PTHR46123:SF4">
    <property type="entry name" value="MIX-TYPE HOMEOBOX GENE 1-RELATED"/>
    <property type="match status" value="1"/>
</dbReference>
<feature type="compositionally biased region" description="Low complexity" evidence="7">
    <location>
        <begin position="145"/>
        <end position="155"/>
    </location>
</feature>
<feature type="DNA-binding region" description="Homeobox" evidence="5">
    <location>
        <begin position="18"/>
        <end position="77"/>
    </location>
</feature>
<feature type="compositionally biased region" description="Low complexity" evidence="7">
    <location>
        <begin position="249"/>
        <end position="258"/>
    </location>
</feature>
<feature type="domain" description="Homeobox" evidence="8">
    <location>
        <begin position="305"/>
        <end position="365"/>
    </location>
</feature>
<keyword evidence="10" id="KW-1185">Reference proteome</keyword>
<protein>
    <recommendedName>
        <fullName evidence="8">Homeobox domain-containing protein</fullName>
    </recommendedName>
</protein>
<evidence type="ECO:0000313" key="10">
    <source>
        <dbReference type="Proteomes" id="UP001153636"/>
    </source>
</evidence>
<organism evidence="9 10">
    <name type="scientific">Psylliodes chrysocephalus</name>
    <dbReference type="NCBI Taxonomy" id="3402493"/>
    <lineage>
        <taxon>Eukaryota</taxon>
        <taxon>Metazoa</taxon>
        <taxon>Ecdysozoa</taxon>
        <taxon>Arthropoda</taxon>
        <taxon>Hexapoda</taxon>
        <taxon>Insecta</taxon>
        <taxon>Pterygota</taxon>
        <taxon>Neoptera</taxon>
        <taxon>Endopterygota</taxon>
        <taxon>Coleoptera</taxon>
        <taxon>Polyphaga</taxon>
        <taxon>Cucujiformia</taxon>
        <taxon>Chrysomeloidea</taxon>
        <taxon>Chrysomelidae</taxon>
        <taxon>Galerucinae</taxon>
        <taxon>Alticini</taxon>
        <taxon>Psylliodes</taxon>
    </lineage>
</organism>
<evidence type="ECO:0000259" key="8">
    <source>
        <dbReference type="PROSITE" id="PS50071"/>
    </source>
</evidence>
<evidence type="ECO:0000313" key="9">
    <source>
        <dbReference type="EMBL" id="CAH1105894.1"/>
    </source>
</evidence>
<dbReference type="GO" id="GO:0000977">
    <property type="term" value="F:RNA polymerase II transcription regulatory region sequence-specific DNA binding"/>
    <property type="evidence" value="ECO:0007669"/>
    <property type="project" value="TreeGrafter"/>
</dbReference>
<dbReference type="GO" id="GO:0000981">
    <property type="term" value="F:DNA-binding transcription factor activity, RNA polymerase II-specific"/>
    <property type="evidence" value="ECO:0007669"/>
    <property type="project" value="InterPro"/>
</dbReference>
<dbReference type="AlphaFoldDB" id="A0A9P0CVV4"/>
<keyword evidence="3 5" id="KW-0371">Homeobox</keyword>
<evidence type="ECO:0000256" key="1">
    <source>
        <dbReference type="ARBA" id="ARBA00004123"/>
    </source>
</evidence>
<feature type="region of interest" description="Disordered" evidence="7">
    <location>
        <begin position="145"/>
        <end position="164"/>
    </location>
</feature>
<dbReference type="Pfam" id="PF00046">
    <property type="entry name" value="Homeodomain"/>
    <property type="match status" value="2"/>
</dbReference>
<dbReference type="PROSITE" id="PS00027">
    <property type="entry name" value="HOMEOBOX_1"/>
    <property type="match status" value="1"/>
</dbReference>
<evidence type="ECO:0000256" key="7">
    <source>
        <dbReference type="SAM" id="MobiDB-lite"/>
    </source>
</evidence>
<feature type="region of interest" description="Disordered" evidence="7">
    <location>
        <begin position="244"/>
        <end position="305"/>
    </location>
</feature>
<gene>
    <name evidence="9" type="ORF">PSYICH_LOCUS7574</name>
</gene>
<proteinExistence type="predicted"/>
<dbReference type="PROSITE" id="PS50071">
    <property type="entry name" value="HOMEOBOX_2"/>
    <property type="match status" value="2"/>
</dbReference>
<dbReference type="InterPro" id="IPR051306">
    <property type="entry name" value="Homeobox_regulator"/>
</dbReference>